<evidence type="ECO:0000256" key="1">
    <source>
        <dbReference type="ARBA" id="ARBA00010641"/>
    </source>
</evidence>
<keyword evidence="5" id="KW-0804">Transcription</keyword>
<dbReference type="GO" id="GO:0016987">
    <property type="term" value="F:sigma factor activity"/>
    <property type="evidence" value="ECO:0007669"/>
    <property type="project" value="UniProtKB-KW"/>
</dbReference>
<dbReference type="InterPro" id="IPR013325">
    <property type="entry name" value="RNA_pol_sigma_r2"/>
</dbReference>
<keyword evidence="3" id="KW-0731">Sigma factor</keyword>
<dbReference type="InterPro" id="IPR013249">
    <property type="entry name" value="RNA_pol_sigma70_r4_t2"/>
</dbReference>
<name>A0A1Y6B9K4_9PROT</name>
<dbReference type="Gene3D" id="1.10.1740.10">
    <property type="match status" value="1"/>
</dbReference>
<evidence type="ECO:0000259" key="6">
    <source>
        <dbReference type="Pfam" id="PF04542"/>
    </source>
</evidence>
<dbReference type="NCBIfam" id="TIGR02937">
    <property type="entry name" value="sigma70-ECF"/>
    <property type="match status" value="1"/>
</dbReference>
<comment type="similarity">
    <text evidence="1">Belongs to the sigma-70 factor family. ECF subfamily.</text>
</comment>
<dbReference type="Pfam" id="PF04542">
    <property type="entry name" value="Sigma70_r2"/>
    <property type="match status" value="1"/>
</dbReference>
<evidence type="ECO:0000256" key="2">
    <source>
        <dbReference type="ARBA" id="ARBA00023015"/>
    </source>
</evidence>
<evidence type="ECO:0000259" key="7">
    <source>
        <dbReference type="Pfam" id="PF08281"/>
    </source>
</evidence>
<keyword evidence="4" id="KW-0238">DNA-binding</keyword>
<keyword evidence="2" id="KW-0805">Transcription regulation</keyword>
<dbReference type="PANTHER" id="PTHR43133:SF8">
    <property type="entry name" value="RNA POLYMERASE SIGMA FACTOR HI_1459-RELATED"/>
    <property type="match status" value="1"/>
</dbReference>
<dbReference type="Pfam" id="PF08281">
    <property type="entry name" value="Sigma70_r4_2"/>
    <property type="match status" value="1"/>
</dbReference>
<protein>
    <submittedName>
        <fullName evidence="8">RNA polymerase sigma-70 factor, ECF subfamily</fullName>
    </submittedName>
</protein>
<dbReference type="SUPFAM" id="SSF88946">
    <property type="entry name" value="Sigma2 domain of RNA polymerase sigma factors"/>
    <property type="match status" value="1"/>
</dbReference>
<dbReference type="SUPFAM" id="SSF88659">
    <property type="entry name" value="Sigma3 and sigma4 domains of RNA polymerase sigma factors"/>
    <property type="match status" value="1"/>
</dbReference>
<evidence type="ECO:0000256" key="4">
    <source>
        <dbReference type="ARBA" id="ARBA00023125"/>
    </source>
</evidence>
<dbReference type="NCBIfam" id="NF004113">
    <property type="entry name" value="PRK05602.1"/>
    <property type="match status" value="1"/>
</dbReference>
<evidence type="ECO:0000256" key="5">
    <source>
        <dbReference type="ARBA" id="ARBA00023163"/>
    </source>
</evidence>
<reference evidence="8 9" key="1">
    <citation type="submission" date="2017-04" db="EMBL/GenBank/DDBJ databases">
        <authorList>
            <person name="Afonso C.L."/>
            <person name="Miller P.J."/>
            <person name="Scott M.A."/>
            <person name="Spackman E."/>
            <person name="Goraichik I."/>
            <person name="Dimitrov K.M."/>
            <person name="Suarez D.L."/>
            <person name="Swayne D.E."/>
        </authorList>
    </citation>
    <scope>NUCLEOTIDE SEQUENCE [LARGE SCALE GENOMIC DNA]</scope>
    <source>
        <strain evidence="8 9">USBA 355</strain>
    </source>
</reference>
<keyword evidence="9" id="KW-1185">Reference proteome</keyword>
<sequence length="203" mass="21812">MAIGLAETAPPSGAEADAALVRAVAAGDARACRDLLERHLDRVIGLAYRLLGERSAAEDVAQDTFLRLWSRAAAWRPDARLDTWLYTVARNLCLDRLRKAGREIDAPLPELPDPAPSAERLIDEARTARRVAEEIAALPERQRSAISLVHEEGLSNIDAAAILGVSVEALESLLARARRRLRERLTETGEVSGGGRAAAGGAP</sequence>
<dbReference type="RefSeq" id="WP_085121070.1">
    <property type="nucleotide sequence ID" value="NZ_FWZX01000001.1"/>
</dbReference>
<dbReference type="InterPro" id="IPR036388">
    <property type="entry name" value="WH-like_DNA-bd_sf"/>
</dbReference>
<feature type="domain" description="RNA polymerase sigma factor 70 region 4 type 2" evidence="7">
    <location>
        <begin position="130"/>
        <end position="181"/>
    </location>
</feature>
<gene>
    <name evidence="8" type="ORF">SAMN05428998_101442</name>
</gene>
<dbReference type="PANTHER" id="PTHR43133">
    <property type="entry name" value="RNA POLYMERASE ECF-TYPE SIGMA FACTO"/>
    <property type="match status" value="1"/>
</dbReference>
<evidence type="ECO:0000313" key="9">
    <source>
        <dbReference type="Proteomes" id="UP000192917"/>
    </source>
</evidence>
<evidence type="ECO:0000256" key="3">
    <source>
        <dbReference type="ARBA" id="ARBA00023082"/>
    </source>
</evidence>
<dbReference type="Gene3D" id="1.10.10.10">
    <property type="entry name" value="Winged helix-like DNA-binding domain superfamily/Winged helix DNA-binding domain"/>
    <property type="match status" value="1"/>
</dbReference>
<dbReference type="GO" id="GO:0003677">
    <property type="term" value="F:DNA binding"/>
    <property type="evidence" value="ECO:0007669"/>
    <property type="project" value="UniProtKB-KW"/>
</dbReference>
<feature type="domain" description="RNA polymerase sigma-70 region 2" evidence="6">
    <location>
        <begin position="35"/>
        <end position="102"/>
    </location>
</feature>
<dbReference type="InterPro" id="IPR007627">
    <property type="entry name" value="RNA_pol_sigma70_r2"/>
</dbReference>
<dbReference type="AlphaFoldDB" id="A0A1Y6B9K4"/>
<dbReference type="InterPro" id="IPR039425">
    <property type="entry name" value="RNA_pol_sigma-70-like"/>
</dbReference>
<dbReference type="EMBL" id="FWZX01000001">
    <property type="protein sequence ID" value="SME91814.1"/>
    <property type="molecule type" value="Genomic_DNA"/>
</dbReference>
<evidence type="ECO:0000313" key="8">
    <source>
        <dbReference type="EMBL" id="SME91814.1"/>
    </source>
</evidence>
<proteinExistence type="inferred from homology"/>
<dbReference type="GO" id="GO:0006352">
    <property type="term" value="P:DNA-templated transcription initiation"/>
    <property type="evidence" value="ECO:0007669"/>
    <property type="project" value="InterPro"/>
</dbReference>
<dbReference type="InterPro" id="IPR013324">
    <property type="entry name" value="RNA_pol_sigma_r3/r4-like"/>
</dbReference>
<dbReference type="Proteomes" id="UP000192917">
    <property type="component" value="Unassembled WGS sequence"/>
</dbReference>
<accession>A0A1Y6B9K4</accession>
<dbReference type="InterPro" id="IPR014284">
    <property type="entry name" value="RNA_pol_sigma-70_dom"/>
</dbReference>
<organism evidence="8 9">
    <name type="scientific">Tistlia consotensis USBA 355</name>
    <dbReference type="NCBI Taxonomy" id="560819"/>
    <lineage>
        <taxon>Bacteria</taxon>
        <taxon>Pseudomonadati</taxon>
        <taxon>Pseudomonadota</taxon>
        <taxon>Alphaproteobacteria</taxon>
        <taxon>Rhodospirillales</taxon>
        <taxon>Rhodovibrionaceae</taxon>
        <taxon>Tistlia</taxon>
    </lineage>
</organism>
<dbReference type="STRING" id="560819.SAMN05428998_101442"/>